<dbReference type="Gene3D" id="2.60.200.20">
    <property type="match status" value="1"/>
</dbReference>
<feature type="region of interest" description="Disordered" evidence="7">
    <location>
        <begin position="487"/>
        <end position="507"/>
    </location>
</feature>
<dbReference type="PROSITE" id="PS50006">
    <property type="entry name" value="FHA_DOMAIN"/>
    <property type="match status" value="1"/>
</dbReference>
<proteinExistence type="inferred from homology"/>
<dbReference type="Gene3D" id="1.10.510.10">
    <property type="entry name" value="Transferase(Phosphotransferase) domain 1"/>
    <property type="match status" value="1"/>
</dbReference>
<dbReference type="EC" id="2.7.11.1" evidence="2"/>
<evidence type="ECO:0000259" key="9">
    <source>
        <dbReference type="PROSITE" id="PS50011"/>
    </source>
</evidence>
<dbReference type="GO" id="GO:0044773">
    <property type="term" value="P:mitotic DNA damage checkpoint signaling"/>
    <property type="evidence" value="ECO:0007669"/>
    <property type="project" value="TreeGrafter"/>
</dbReference>
<dbReference type="CDD" id="cd00180">
    <property type="entry name" value="PKc"/>
    <property type="match status" value="1"/>
</dbReference>
<protein>
    <recommendedName>
        <fullName evidence="2">non-specific serine/threonine protein kinase</fullName>
        <ecNumber evidence="2">2.7.11.1</ecNumber>
    </recommendedName>
</protein>
<dbReference type="InterPro" id="IPR011009">
    <property type="entry name" value="Kinase-like_dom_sf"/>
</dbReference>
<dbReference type="PROSITE" id="PS00108">
    <property type="entry name" value="PROTEIN_KINASE_ST"/>
    <property type="match status" value="1"/>
</dbReference>
<comment type="catalytic activity">
    <reaction evidence="6">
        <text>L-seryl-[protein] + ATP = O-phospho-L-seryl-[protein] + ADP + H(+)</text>
        <dbReference type="Rhea" id="RHEA:17989"/>
        <dbReference type="Rhea" id="RHEA-COMP:9863"/>
        <dbReference type="Rhea" id="RHEA-COMP:11604"/>
        <dbReference type="ChEBI" id="CHEBI:15378"/>
        <dbReference type="ChEBI" id="CHEBI:29999"/>
        <dbReference type="ChEBI" id="CHEBI:30616"/>
        <dbReference type="ChEBI" id="CHEBI:83421"/>
        <dbReference type="ChEBI" id="CHEBI:456216"/>
        <dbReference type="EC" id="2.7.11.1"/>
    </reaction>
</comment>
<dbReference type="OrthoDB" id="4186251at2759"/>
<dbReference type="PANTHER" id="PTHR44167">
    <property type="entry name" value="OVARIAN-SPECIFIC SERINE/THREONINE-PROTEIN KINASE LOK-RELATED"/>
    <property type="match status" value="1"/>
</dbReference>
<evidence type="ECO:0000256" key="5">
    <source>
        <dbReference type="ARBA" id="ARBA00047899"/>
    </source>
</evidence>
<dbReference type="InterPro" id="IPR008984">
    <property type="entry name" value="SMAD_FHA_dom_sf"/>
</dbReference>
<dbReference type="InterPro" id="IPR000719">
    <property type="entry name" value="Prot_kinase_dom"/>
</dbReference>
<evidence type="ECO:0000313" key="10">
    <source>
        <dbReference type="EMBL" id="OJD15878.1"/>
    </source>
</evidence>
<name>A0A1J9PIM8_9EURO</name>
<dbReference type="SUPFAM" id="SSF56112">
    <property type="entry name" value="Protein kinase-like (PK-like)"/>
    <property type="match status" value="1"/>
</dbReference>
<sequence>MENRNEDPNLILIIRARVENAIEIFSLPHNNERCIATIREPTPDPEADNYNSGEEDAPYGSLHLTFNKPPTNITHGFLFGTDKKRCDVLLSERRLRNISGVHFCITFDEEGRLVLKDVSTRQTAVSYNNRGTRHWRRGFSWILSLNGMDTRIHLPNGFCFEITVPTHSSCQEQYLANVKAYLEASKDAAVALERLNLPSQDPTRPRTPMDDPIFIPIATLGRGAFGTVNKVVNVSDGTTYASKMLSPPIHLNDPDYPGITASVSPEKNRVEALENMFEKEIQMMKNISHEHIVKFVCSTLRPLQLIMEYMPLGSLRHQNKVNPISSAEIRLVLTQGLDALRYLHSEDITHRDIKPENILVQGRGEFFHIKLGDFGLSKEGSHLISHVGTDYYEAPEIKPTYFTNIRYDNKVDIWSLGVVLLEYADDIPMVHKSEHHSAIASKAQHVANSFPESTFFYLLSRMLILNPPDRASADELFEGESTIELSSEYCGDTSGSRTPTNSGIHNQSVMVSASPDSVRHISAANLQSPTGKRPKLSSNSNSRRVKRRQGLVDGDSTTQLQSDKTVRNVSTGVSQLDSGIYRHLEYSHQYADAGDLDCNQSGVVANKQVSWGPGSTYSSGERRERWVESFADPFADPFSENNEHQGDPDADNDPSFSAWSQRAITRDLTSVDRPRRIALGAQQALSNNNYIRLAVNLF</sequence>
<feature type="domain" description="Protein kinase" evidence="9">
    <location>
        <begin position="214"/>
        <end position="483"/>
    </location>
</feature>
<keyword evidence="11" id="KW-1185">Reference proteome</keyword>
<evidence type="ECO:0000256" key="7">
    <source>
        <dbReference type="SAM" id="MobiDB-lite"/>
    </source>
</evidence>
<dbReference type="STRING" id="1447872.A0A1J9PIM8"/>
<feature type="region of interest" description="Disordered" evidence="7">
    <location>
        <begin position="524"/>
        <end position="559"/>
    </location>
</feature>
<dbReference type="GO" id="GO:0005524">
    <property type="term" value="F:ATP binding"/>
    <property type="evidence" value="ECO:0007669"/>
    <property type="project" value="InterPro"/>
</dbReference>
<evidence type="ECO:0000313" key="11">
    <source>
        <dbReference type="Proteomes" id="UP000182235"/>
    </source>
</evidence>
<dbReference type="PANTHER" id="PTHR44167:SF24">
    <property type="entry name" value="SERINE_THREONINE-PROTEIN KINASE CHK2"/>
    <property type="match status" value="1"/>
</dbReference>
<dbReference type="Pfam" id="PF00069">
    <property type="entry name" value="Pkinase"/>
    <property type="match status" value="1"/>
</dbReference>
<dbReference type="GO" id="GO:0005634">
    <property type="term" value="C:nucleus"/>
    <property type="evidence" value="ECO:0007669"/>
    <property type="project" value="TreeGrafter"/>
</dbReference>
<dbReference type="InterPro" id="IPR000253">
    <property type="entry name" value="FHA_dom"/>
</dbReference>
<dbReference type="GO" id="GO:0004674">
    <property type="term" value="F:protein serine/threonine kinase activity"/>
    <property type="evidence" value="ECO:0007669"/>
    <property type="project" value="UniProtKB-KW"/>
</dbReference>
<gene>
    <name evidence="10" type="ORF">AJ78_03896</name>
</gene>
<evidence type="ECO:0000256" key="3">
    <source>
        <dbReference type="ARBA" id="ARBA00022527"/>
    </source>
</evidence>
<evidence type="ECO:0000256" key="4">
    <source>
        <dbReference type="ARBA" id="ARBA00022777"/>
    </source>
</evidence>
<evidence type="ECO:0000256" key="2">
    <source>
        <dbReference type="ARBA" id="ARBA00012513"/>
    </source>
</evidence>
<accession>A0A1J9PIM8</accession>
<comment type="catalytic activity">
    <reaction evidence="5">
        <text>L-threonyl-[protein] + ATP = O-phospho-L-threonyl-[protein] + ADP + H(+)</text>
        <dbReference type="Rhea" id="RHEA:46608"/>
        <dbReference type="Rhea" id="RHEA-COMP:11060"/>
        <dbReference type="Rhea" id="RHEA-COMP:11605"/>
        <dbReference type="ChEBI" id="CHEBI:15378"/>
        <dbReference type="ChEBI" id="CHEBI:30013"/>
        <dbReference type="ChEBI" id="CHEBI:30616"/>
        <dbReference type="ChEBI" id="CHEBI:61977"/>
        <dbReference type="ChEBI" id="CHEBI:456216"/>
        <dbReference type="EC" id="2.7.11.1"/>
    </reaction>
</comment>
<dbReference type="SUPFAM" id="SSF49879">
    <property type="entry name" value="SMAD/FHA domain"/>
    <property type="match status" value="1"/>
</dbReference>
<reference evidence="10 11" key="1">
    <citation type="submission" date="2015-07" db="EMBL/GenBank/DDBJ databases">
        <title>Emmonsia species relationships and genome sequence.</title>
        <authorList>
            <consortium name="The Broad Institute Genomics Platform"/>
            <person name="Cuomo C.A."/>
            <person name="Munoz J.F."/>
            <person name="Imamovic A."/>
            <person name="Priest M.E."/>
            <person name="Young S."/>
            <person name="Clay O.K."/>
            <person name="McEwen J.G."/>
        </authorList>
    </citation>
    <scope>NUCLEOTIDE SEQUENCE [LARGE SCALE GENOMIC DNA]</scope>
    <source>
        <strain evidence="10 11">UAMH 9510</strain>
    </source>
</reference>
<dbReference type="SMART" id="SM00220">
    <property type="entry name" value="S_TKc"/>
    <property type="match status" value="1"/>
</dbReference>
<feature type="region of interest" description="Disordered" evidence="7">
    <location>
        <begin position="633"/>
        <end position="656"/>
    </location>
</feature>
<keyword evidence="4 10" id="KW-0808">Transferase</keyword>
<dbReference type="InterPro" id="IPR008271">
    <property type="entry name" value="Ser/Thr_kinase_AS"/>
</dbReference>
<dbReference type="PROSITE" id="PS50011">
    <property type="entry name" value="PROTEIN_KINASE_DOM"/>
    <property type="match status" value="1"/>
</dbReference>
<evidence type="ECO:0000256" key="6">
    <source>
        <dbReference type="ARBA" id="ARBA00048679"/>
    </source>
</evidence>
<evidence type="ECO:0000256" key="1">
    <source>
        <dbReference type="ARBA" id="ARBA00005575"/>
    </source>
</evidence>
<keyword evidence="3" id="KW-0723">Serine/threonine-protein kinase</keyword>
<comment type="caution">
    <text evidence="10">The sequence shown here is derived from an EMBL/GenBank/DDBJ whole genome shotgun (WGS) entry which is preliminary data.</text>
</comment>
<comment type="similarity">
    <text evidence="1">Belongs to the protein kinase superfamily. CAMK Ser/Thr protein kinase family. CHEK2 subfamily.</text>
</comment>
<keyword evidence="4 10" id="KW-0418">Kinase</keyword>
<dbReference type="EMBL" id="LGRN01000133">
    <property type="protein sequence ID" value="OJD15878.1"/>
    <property type="molecule type" value="Genomic_DNA"/>
</dbReference>
<organism evidence="10 11">
    <name type="scientific">Emergomyces pasteurianus Ep9510</name>
    <dbReference type="NCBI Taxonomy" id="1447872"/>
    <lineage>
        <taxon>Eukaryota</taxon>
        <taxon>Fungi</taxon>
        <taxon>Dikarya</taxon>
        <taxon>Ascomycota</taxon>
        <taxon>Pezizomycotina</taxon>
        <taxon>Eurotiomycetes</taxon>
        <taxon>Eurotiomycetidae</taxon>
        <taxon>Onygenales</taxon>
        <taxon>Ajellomycetaceae</taxon>
        <taxon>Emergomyces</taxon>
    </lineage>
</organism>
<evidence type="ECO:0000259" key="8">
    <source>
        <dbReference type="PROSITE" id="PS50006"/>
    </source>
</evidence>
<feature type="compositionally biased region" description="Polar residues" evidence="7">
    <location>
        <begin position="493"/>
        <end position="507"/>
    </location>
</feature>
<feature type="domain" description="FHA" evidence="8">
    <location>
        <begin position="77"/>
        <end position="130"/>
    </location>
</feature>
<dbReference type="Proteomes" id="UP000182235">
    <property type="component" value="Unassembled WGS sequence"/>
</dbReference>
<dbReference type="AlphaFoldDB" id="A0A1J9PIM8"/>